<keyword evidence="1" id="KW-0812">Transmembrane</keyword>
<name>A0A4Q9MX11_9APHY</name>
<proteinExistence type="predicted"/>
<dbReference type="InterPro" id="IPR029044">
    <property type="entry name" value="Nucleotide-diphossugar_trans"/>
</dbReference>
<dbReference type="Proteomes" id="UP000292957">
    <property type="component" value="Unassembled WGS sequence"/>
</dbReference>
<dbReference type="PANTHER" id="PTHR11183">
    <property type="entry name" value="GLYCOGENIN SUBFAMILY MEMBER"/>
    <property type="match status" value="1"/>
</dbReference>
<sequence length="361" mass="41198">MFRYKDYIPLPPWSDGEPGSPYRNAKNPVGDRRRRIGQGIVSLSVLVNLYFLYATFTSWPAPLDNYQALNTHPILDTKALVAIKPANSQDNAIVTGLYTDAFATAVATLGHTLNVANSSAARLLYYLPDKVSERALCIATVSGWEPVRIERIAPPFRGVHRHFLDQYSKLHLWTLDQRGYQSVMYIDSDTIVRRNFDEVFRLPYTFAAVPDVYTDSQGYVTAFNAGVMFLRPDTELFHDMVSKIATAHYPAEQAEQAFLNHYFGAEVLRLPYAYNGNLAIKKRTPKLWTALQDEMRIMHLTMAKPFLQGDYAEVAMDQLERNAERVARKKPVFKEEIAEWVEAWLETRRTYASKLAKCNAL</sequence>
<accession>A0A4Q9MX11</accession>
<evidence type="ECO:0000256" key="1">
    <source>
        <dbReference type="SAM" id="Phobius"/>
    </source>
</evidence>
<dbReference type="SUPFAM" id="SSF53448">
    <property type="entry name" value="Nucleotide-diphospho-sugar transferases"/>
    <property type="match status" value="1"/>
</dbReference>
<dbReference type="GO" id="GO:0016757">
    <property type="term" value="F:glycosyltransferase activity"/>
    <property type="evidence" value="ECO:0007669"/>
    <property type="project" value="InterPro"/>
</dbReference>
<protein>
    <submittedName>
        <fullName evidence="2">Nucleotide-diphospho-sugar transferase</fullName>
    </submittedName>
</protein>
<dbReference type="Gene3D" id="3.90.550.10">
    <property type="entry name" value="Spore Coat Polysaccharide Biosynthesis Protein SpsA, Chain A"/>
    <property type="match status" value="1"/>
</dbReference>
<feature type="transmembrane region" description="Helical" evidence="1">
    <location>
        <begin position="36"/>
        <end position="56"/>
    </location>
</feature>
<keyword evidence="1" id="KW-0472">Membrane</keyword>
<dbReference type="OrthoDB" id="2014201at2759"/>
<dbReference type="InterPro" id="IPR050587">
    <property type="entry name" value="GNT1/Glycosyltrans_8"/>
</dbReference>
<organism evidence="2">
    <name type="scientific">Dichomitus squalens</name>
    <dbReference type="NCBI Taxonomy" id="114155"/>
    <lineage>
        <taxon>Eukaryota</taxon>
        <taxon>Fungi</taxon>
        <taxon>Dikarya</taxon>
        <taxon>Basidiomycota</taxon>
        <taxon>Agaricomycotina</taxon>
        <taxon>Agaricomycetes</taxon>
        <taxon>Polyporales</taxon>
        <taxon>Polyporaceae</taxon>
        <taxon>Dichomitus</taxon>
    </lineage>
</organism>
<keyword evidence="2" id="KW-0808">Transferase</keyword>
<dbReference type="AlphaFoldDB" id="A0A4Q9MX11"/>
<dbReference type="EMBL" id="ML143401">
    <property type="protein sequence ID" value="TBU31081.1"/>
    <property type="molecule type" value="Genomic_DNA"/>
</dbReference>
<gene>
    <name evidence="2" type="ORF">BD311DRAFT_753180</name>
</gene>
<evidence type="ECO:0000313" key="2">
    <source>
        <dbReference type="EMBL" id="TBU31081.1"/>
    </source>
</evidence>
<reference evidence="2" key="1">
    <citation type="submission" date="2019-01" db="EMBL/GenBank/DDBJ databases">
        <title>Draft genome sequences of three monokaryotic isolates of the white-rot basidiomycete fungus Dichomitus squalens.</title>
        <authorList>
            <consortium name="DOE Joint Genome Institute"/>
            <person name="Lopez S.C."/>
            <person name="Andreopoulos B."/>
            <person name="Pangilinan J."/>
            <person name="Lipzen A."/>
            <person name="Riley R."/>
            <person name="Ahrendt S."/>
            <person name="Ng V."/>
            <person name="Barry K."/>
            <person name="Daum C."/>
            <person name="Grigoriev I.V."/>
            <person name="Hilden K.S."/>
            <person name="Makela M.R."/>
            <person name="de Vries R.P."/>
        </authorList>
    </citation>
    <scope>NUCLEOTIDE SEQUENCE [LARGE SCALE GENOMIC DNA]</scope>
    <source>
        <strain evidence="2">OM18370.1</strain>
    </source>
</reference>
<dbReference type="InterPro" id="IPR002495">
    <property type="entry name" value="Glyco_trans_8"/>
</dbReference>
<dbReference type="Pfam" id="PF01501">
    <property type="entry name" value="Glyco_transf_8"/>
    <property type="match status" value="1"/>
</dbReference>
<keyword evidence="1" id="KW-1133">Transmembrane helix</keyword>